<keyword evidence="2" id="KW-0645">Protease</keyword>
<dbReference type="EMBL" id="MSZS01000011">
    <property type="protein sequence ID" value="PKX88904.1"/>
    <property type="molecule type" value="Genomic_DNA"/>
</dbReference>
<dbReference type="PANTHER" id="PTHR43579:SF1">
    <property type="entry name" value="NEUTRAL METALLOPROTEINASE"/>
    <property type="match status" value="1"/>
</dbReference>
<dbReference type="GO" id="GO:0006508">
    <property type="term" value="P:proteolysis"/>
    <property type="evidence" value="ECO:0007669"/>
    <property type="project" value="UniProtKB-KW"/>
</dbReference>
<dbReference type="STRING" id="1392255.A0A2I1BU86"/>
<dbReference type="Pfam" id="PF02868">
    <property type="entry name" value="Peptidase_M4_C"/>
    <property type="match status" value="1"/>
</dbReference>
<gene>
    <name evidence="10" type="ORF">P174DRAFT_464642</name>
</gene>
<keyword evidence="3" id="KW-0479">Metal-binding</keyword>
<proteinExistence type="inferred from homology"/>
<dbReference type="InterPro" id="IPR052759">
    <property type="entry name" value="Metalloprotease_M4"/>
</dbReference>
<comment type="caution">
    <text evidence="10">The sequence shown here is derived from an EMBL/GenBank/DDBJ whole genome shotgun (WGS) entry which is preliminary data.</text>
</comment>
<dbReference type="VEuPathDB" id="FungiDB:P174DRAFT_464642"/>
<name>A0A2I1BU86_ASPN1</name>
<dbReference type="PRINTS" id="PR00730">
    <property type="entry name" value="THERMOLYSIN"/>
</dbReference>
<dbReference type="Pfam" id="PF16485">
    <property type="entry name" value="PLN_propep"/>
    <property type="match status" value="1"/>
</dbReference>
<dbReference type="GO" id="GO:0046872">
    <property type="term" value="F:metal ion binding"/>
    <property type="evidence" value="ECO:0007669"/>
    <property type="project" value="UniProtKB-KW"/>
</dbReference>
<dbReference type="CDD" id="cd09597">
    <property type="entry name" value="M4_TLP"/>
    <property type="match status" value="1"/>
</dbReference>
<dbReference type="GeneID" id="36537751"/>
<protein>
    <submittedName>
        <fullName evidence="10">Thermolysin metallopeptidase</fullName>
    </submittedName>
</protein>
<evidence type="ECO:0000313" key="10">
    <source>
        <dbReference type="EMBL" id="PKX88904.1"/>
    </source>
</evidence>
<dbReference type="Proteomes" id="UP000234474">
    <property type="component" value="Unassembled WGS sequence"/>
</dbReference>
<keyword evidence="11" id="KW-1185">Reference proteome</keyword>
<dbReference type="OMA" id="FCTIVPP"/>
<evidence type="ECO:0000256" key="4">
    <source>
        <dbReference type="ARBA" id="ARBA00022801"/>
    </source>
</evidence>
<evidence type="ECO:0000256" key="2">
    <source>
        <dbReference type="ARBA" id="ARBA00022670"/>
    </source>
</evidence>
<sequence length="406" mass="45634">MNMAPLCSIIPEYVLLNIVENRLAPQHVINRCQSTIEKTKQLQDIRIRHGQSITGAQQQQTPQGIIPPYILESIARNARTEQQREAAHHTLAHSAKHRTVAGPVRQLNRTVYNAQNSRDDPPPRDKILLKEGGELLTEEEDPTNNANECYVGLEKIYNFYFHFFQRNSINNKGMKLEAFVHAGDLYNAFWDGSVLVFGDGDGIIFDGFTDELDVIGHEFTHGVVQYMSPLEYKFQSGALNESLADVFGIMIKQWGEDPKSPQTVDQANWLIGEGLWAHSVNGRALRDMKNPGTAYDDAKVGKDPQPAHWKDFKRLGEDEDAGGVHINSGIPNRAFCLAATMIGGYAWEGPGPIWYRALTSGKLRHKRATFKDFADLTIENAGAHVDKVREAWKLVGYPFPEKKNEL</sequence>
<evidence type="ECO:0000259" key="7">
    <source>
        <dbReference type="Pfam" id="PF01447"/>
    </source>
</evidence>
<dbReference type="Pfam" id="PF01447">
    <property type="entry name" value="Peptidase_M4"/>
    <property type="match status" value="1"/>
</dbReference>
<keyword evidence="4" id="KW-0378">Hydrolase</keyword>
<keyword evidence="5" id="KW-0862">Zinc</keyword>
<evidence type="ECO:0000259" key="8">
    <source>
        <dbReference type="Pfam" id="PF02868"/>
    </source>
</evidence>
<dbReference type="InterPro" id="IPR027268">
    <property type="entry name" value="Peptidase_M4/M1_CTD_sf"/>
</dbReference>
<dbReference type="InterPro" id="IPR023612">
    <property type="entry name" value="Peptidase_M4"/>
</dbReference>
<dbReference type="PANTHER" id="PTHR43579">
    <property type="match status" value="1"/>
</dbReference>
<feature type="domain" description="Protealysin N-terminal propeptide" evidence="9">
    <location>
        <begin position="63"/>
        <end position="93"/>
    </location>
</feature>
<dbReference type="InterPro" id="IPR001570">
    <property type="entry name" value="Peptidase_M4_C_domain"/>
</dbReference>
<evidence type="ECO:0000256" key="3">
    <source>
        <dbReference type="ARBA" id="ARBA00022723"/>
    </source>
</evidence>
<dbReference type="RefSeq" id="XP_024677499.1">
    <property type="nucleotide sequence ID" value="XM_024830425.1"/>
</dbReference>
<dbReference type="OrthoDB" id="5332336at2759"/>
<feature type="domain" description="Peptidase M4 C-terminal" evidence="8">
    <location>
        <begin position="229"/>
        <end position="396"/>
    </location>
</feature>
<dbReference type="SUPFAM" id="SSF55486">
    <property type="entry name" value="Metalloproteases ('zincins'), catalytic domain"/>
    <property type="match status" value="1"/>
</dbReference>
<dbReference type="Gene3D" id="1.10.390.10">
    <property type="entry name" value="Neutral Protease Domain 2"/>
    <property type="match status" value="1"/>
</dbReference>
<dbReference type="InterPro" id="IPR032475">
    <property type="entry name" value="Protealysin_N_PP"/>
</dbReference>
<dbReference type="InterPro" id="IPR013856">
    <property type="entry name" value="Peptidase_M4_domain"/>
</dbReference>
<evidence type="ECO:0000256" key="6">
    <source>
        <dbReference type="ARBA" id="ARBA00023049"/>
    </source>
</evidence>
<evidence type="ECO:0000256" key="5">
    <source>
        <dbReference type="ARBA" id="ARBA00022833"/>
    </source>
</evidence>
<dbReference type="Gene3D" id="3.10.170.10">
    <property type="match status" value="1"/>
</dbReference>
<evidence type="ECO:0000256" key="1">
    <source>
        <dbReference type="ARBA" id="ARBA00009388"/>
    </source>
</evidence>
<feature type="domain" description="Peptidase M4" evidence="7">
    <location>
        <begin position="111"/>
        <end position="225"/>
    </location>
</feature>
<evidence type="ECO:0000313" key="11">
    <source>
        <dbReference type="Proteomes" id="UP000234474"/>
    </source>
</evidence>
<organism evidence="10 11">
    <name type="scientific">Aspergillus novofumigatus (strain IBT 16806)</name>
    <dbReference type="NCBI Taxonomy" id="1392255"/>
    <lineage>
        <taxon>Eukaryota</taxon>
        <taxon>Fungi</taxon>
        <taxon>Dikarya</taxon>
        <taxon>Ascomycota</taxon>
        <taxon>Pezizomycotina</taxon>
        <taxon>Eurotiomycetes</taxon>
        <taxon>Eurotiomycetidae</taxon>
        <taxon>Eurotiales</taxon>
        <taxon>Aspergillaceae</taxon>
        <taxon>Aspergillus</taxon>
        <taxon>Aspergillus subgen. Fumigati</taxon>
    </lineage>
</organism>
<comment type="similarity">
    <text evidence="1">Belongs to the peptidase M4 family.</text>
</comment>
<reference evidence="11" key="1">
    <citation type="journal article" date="2018" name="Proc. Natl. Acad. Sci. U.S.A.">
        <title>Linking secondary metabolites to gene clusters through genome sequencing of six diverse Aspergillus species.</title>
        <authorList>
            <person name="Kaerboelling I."/>
            <person name="Vesth T.C."/>
            <person name="Frisvad J.C."/>
            <person name="Nybo J.L."/>
            <person name="Theobald S."/>
            <person name="Kuo A."/>
            <person name="Bowyer P."/>
            <person name="Matsuda Y."/>
            <person name="Mondo S."/>
            <person name="Lyhne E.K."/>
            <person name="Kogle M.E."/>
            <person name="Clum A."/>
            <person name="Lipzen A."/>
            <person name="Salamov A."/>
            <person name="Ngan C.Y."/>
            <person name="Daum C."/>
            <person name="Chiniquy J."/>
            <person name="Barry K."/>
            <person name="LaButti K."/>
            <person name="Haridas S."/>
            <person name="Simmons B.A."/>
            <person name="Magnuson J.K."/>
            <person name="Mortensen U.H."/>
            <person name="Larsen T.O."/>
            <person name="Grigoriev I.V."/>
            <person name="Baker S.E."/>
            <person name="Andersen M.R."/>
        </authorList>
    </citation>
    <scope>NUCLEOTIDE SEQUENCE [LARGE SCALE GENOMIC DNA]</scope>
    <source>
        <strain evidence="11">IBT 16806</strain>
    </source>
</reference>
<dbReference type="GO" id="GO:0004222">
    <property type="term" value="F:metalloendopeptidase activity"/>
    <property type="evidence" value="ECO:0007669"/>
    <property type="project" value="InterPro"/>
</dbReference>
<accession>A0A2I1BU86</accession>
<dbReference type="AlphaFoldDB" id="A0A2I1BU86"/>
<evidence type="ECO:0000259" key="9">
    <source>
        <dbReference type="Pfam" id="PF16485"/>
    </source>
</evidence>
<keyword evidence="6" id="KW-0482">Metalloprotease</keyword>